<evidence type="ECO:0000256" key="1">
    <source>
        <dbReference type="SAM" id="Phobius"/>
    </source>
</evidence>
<accession>A0AAE4TPD8</accession>
<feature type="transmembrane region" description="Helical" evidence="1">
    <location>
        <begin position="18"/>
        <end position="37"/>
    </location>
</feature>
<keyword evidence="1" id="KW-0472">Membrane</keyword>
<organism evidence="2 3">
    <name type="scientific">Shewanella xiamenensis</name>
    <dbReference type="NCBI Taxonomy" id="332186"/>
    <lineage>
        <taxon>Bacteria</taxon>
        <taxon>Pseudomonadati</taxon>
        <taxon>Pseudomonadota</taxon>
        <taxon>Gammaproteobacteria</taxon>
        <taxon>Alteromonadales</taxon>
        <taxon>Shewanellaceae</taxon>
        <taxon>Shewanella</taxon>
    </lineage>
</organism>
<sequence>MQSQQKAESNLLRVYGRLVSLTLVLIILAVIGVKYFATMPQLAARSVEVEHTRFLNVLAMVRSQWLSLGKPQQMRLDWEVFNEQNTHNEQQTLVIMSAQGWPQPTELSDQGCQALWWQLMGQEAADNSLIGSYFRKDNSCRYRSQNGDSIGYQLNSGRVIFLTSP</sequence>
<comment type="caution">
    <text evidence="2">The sequence shown here is derived from an EMBL/GenBank/DDBJ whole genome shotgun (WGS) entry which is preliminary data.</text>
</comment>
<keyword evidence="1" id="KW-1133">Transmembrane helix</keyword>
<dbReference type="Proteomes" id="UP001187859">
    <property type="component" value="Unassembled WGS sequence"/>
</dbReference>
<protein>
    <submittedName>
        <fullName evidence="2">MSHA biogenesis protein MshF</fullName>
    </submittedName>
</protein>
<evidence type="ECO:0000313" key="3">
    <source>
        <dbReference type="Proteomes" id="UP001187859"/>
    </source>
</evidence>
<reference evidence="2" key="1">
    <citation type="submission" date="2023-05" db="EMBL/GenBank/DDBJ databases">
        <title>Colonisation of extended spectrum b-lactamase- and carbapenemase-producing bacteria on hospital surfaces from low- and middle-income countries.</title>
        <authorList>
            <person name="Nieto-Rosado M."/>
            <person name="Sands K."/>
            <person name="Iregbu K."/>
            <person name="Zahra R."/>
            <person name="Mazarati J.B."/>
            <person name="Mehtar S."/>
            <person name="Barnards-Group B."/>
            <person name="Walsh T.R."/>
        </authorList>
    </citation>
    <scope>NUCLEOTIDE SEQUENCE</scope>
    <source>
        <strain evidence="2">PP-E493</strain>
    </source>
</reference>
<name>A0AAE4TPD8_9GAMM</name>
<dbReference type="RefSeq" id="WP_037428179.1">
    <property type="nucleotide sequence ID" value="NZ_AP026732.1"/>
</dbReference>
<dbReference type="EMBL" id="JASGOQ010000001">
    <property type="protein sequence ID" value="MDV5391718.1"/>
    <property type="molecule type" value="Genomic_DNA"/>
</dbReference>
<evidence type="ECO:0000313" key="2">
    <source>
        <dbReference type="EMBL" id="MDV5391718.1"/>
    </source>
</evidence>
<dbReference type="AlphaFoldDB" id="A0AAE4TPD8"/>
<gene>
    <name evidence="2" type="ORF">QM089_15980</name>
</gene>
<keyword evidence="1" id="KW-0812">Transmembrane</keyword>
<proteinExistence type="predicted"/>